<dbReference type="InParanoid" id="A0A0G4EI82"/>
<feature type="transmembrane region" description="Helical" evidence="7">
    <location>
        <begin position="315"/>
        <end position="335"/>
    </location>
</feature>
<dbReference type="STRING" id="1169540.A0A0G4EI82"/>
<dbReference type="Proteomes" id="UP000041254">
    <property type="component" value="Unassembled WGS sequence"/>
</dbReference>
<comment type="similarity">
    <text evidence="2">Belongs to the CLPTM1 family.</text>
</comment>
<comment type="subcellular location">
    <subcellularLocation>
        <location evidence="1">Membrane</location>
        <topology evidence="1">Multi-pass membrane protein</topology>
    </subcellularLocation>
</comment>
<keyword evidence="3 7" id="KW-0812">Transmembrane</keyword>
<accession>A0A0G4EI82</accession>
<keyword evidence="9" id="KW-1185">Reference proteome</keyword>
<dbReference type="OrthoDB" id="378564at2759"/>
<evidence type="ECO:0000313" key="8">
    <source>
        <dbReference type="EMBL" id="CEL95691.1"/>
    </source>
</evidence>
<evidence type="ECO:0000256" key="4">
    <source>
        <dbReference type="ARBA" id="ARBA00022989"/>
    </source>
</evidence>
<dbReference type="OMA" id="SFMYYMF"/>
<name>A0A0G4EI82_VITBC</name>
<feature type="compositionally biased region" description="Basic and acidic residues" evidence="6">
    <location>
        <begin position="628"/>
        <end position="637"/>
    </location>
</feature>
<dbReference type="PANTHER" id="PTHR21347:SF0">
    <property type="entry name" value="LIPID SCRAMBLASE CLPTM1L"/>
    <property type="match status" value="1"/>
</dbReference>
<proteinExistence type="inferred from homology"/>
<organism evidence="8 9">
    <name type="scientific">Vitrella brassicaformis (strain CCMP3155)</name>
    <dbReference type="NCBI Taxonomy" id="1169540"/>
    <lineage>
        <taxon>Eukaryota</taxon>
        <taxon>Sar</taxon>
        <taxon>Alveolata</taxon>
        <taxon>Colpodellida</taxon>
        <taxon>Vitrellaceae</taxon>
        <taxon>Vitrella</taxon>
    </lineage>
</organism>
<dbReference type="GO" id="GO:0016020">
    <property type="term" value="C:membrane"/>
    <property type="evidence" value="ECO:0007669"/>
    <property type="project" value="UniProtKB-SubCell"/>
</dbReference>
<reference evidence="8 9" key="1">
    <citation type="submission" date="2014-11" db="EMBL/GenBank/DDBJ databases">
        <authorList>
            <person name="Zhu J."/>
            <person name="Qi W."/>
            <person name="Song R."/>
        </authorList>
    </citation>
    <scope>NUCLEOTIDE SEQUENCE [LARGE SCALE GENOMIC DNA]</scope>
</reference>
<feature type="transmembrane region" description="Helical" evidence="7">
    <location>
        <begin position="458"/>
        <end position="478"/>
    </location>
</feature>
<keyword evidence="5 7" id="KW-0472">Membrane</keyword>
<feature type="transmembrane region" description="Helical" evidence="7">
    <location>
        <begin position="347"/>
        <end position="371"/>
    </location>
</feature>
<feature type="region of interest" description="Disordered" evidence="6">
    <location>
        <begin position="172"/>
        <end position="196"/>
    </location>
</feature>
<feature type="compositionally biased region" description="Low complexity" evidence="6">
    <location>
        <begin position="592"/>
        <end position="625"/>
    </location>
</feature>
<dbReference type="EMBL" id="CDMY01000235">
    <property type="protein sequence ID" value="CEL95691.1"/>
    <property type="molecule type" value="Genomic_DNA"/>
</dbReference>
<gene>
    <name evidence="8" type="ORF">Vbra_12014</name>
</gene>
<feature type="transmembrane region" description="Helical" evidence="7">
    <location>
        <begin position="378"/>
        <end position="396"/>
    </location>
</feature>
<dbReference type="Pfam" id="PF05602">
    <property type="entry name" value="CLPTM1"/>
    <property type="match status" value="1"/>
</dbReference>
<evidence type="ECO:0000256" key="5">
    <source>
        <dbReference type="ARBA" id="ARBA00023136"/>
    </source>
</evidence>
<evidence type="ECO:0000256" key="1">
    <source>
        <dbReference type="ARBA" id="ARBA00004141"/>
    </source>
</evidence>
<feature type="transmembrane region" description="Helical" evidence="7">
    <location>
        <begin position="430"/>
        <end position="451"/>
    </location>
</feature>
<dbReference type="GO" id="GO:0012505">
    <property type="term" value="C:endomembrane system"/>
    <property type="evidence" value="ECO:0007669"/>
    <property type="project" value="TreeGrafter"/>
</dbReference>
<dbReference type="AlphaFoldDB" id="A0A0G4EI82"/>
<keyword evidence="4 7" id="KW-1133">Transmembrane helix</keyword>
<feature type="compositionally biased region" description="Low complexity" evidence="6">
    <location>
        <begin position="575"/>
        <end position="584"/>
    </location>
</feature>
<evidence type="ECO:0000256" key="6">
    <source>
        <dbReference type="SAM" id="MobiDB-lite"/>
    </source>
</evidence>
<dbReference type="FunCoup" id="A0A0G4EI82">
    <property type="interactions" value="89"/>
</dbReference>
<dbReference type="InterPro" id="IPR008429">
    <property type="entry name" value="CLPTM1"/>
</dbReference>
<dbReference type="VEuPathDB" id="CryptoDB:Vbra_12014"/>
<evidence type="ECO:0000313" key="9">
    <source>
        <dbReference type="Proteomes" id="UP000041254"/>
    </source>
</evidence>
<sequence>MMHMIFNMFMGGNKRPPADPKTGKPIAPLDNYFPPSTKFDLFVHVSKTPNNSWTALTRDAELVWSLPSLTYDKSTSWRWRRSEEDIAKNSVNYTFVPTEGMLAGNESLYVTLTAFPHFLDLVPDKDVDEVEELEKHKIVNASAPLTVKMEPFSAEELQSLVGGSEFDMMEMERQNREKEKEGADEKGKKKKPKEETMHLKKRLDLRIVFDTTKHDLQSLNTGPFKAIRRHLSAGVYHPVLYPSDFWLLEKDYVPLNDTLKGEPLTVTFTWDVISAWLWSIEVQMTDTWSMQSQWGMHTRRESFMLKRIIMETNPYMLLFSALFILLHTLFSMLAFKNDIQFWYSVESMQGLSALSILISFVCEVIIGLYLLDSQDTSWLILFEIFLGIAIEGWKLTKAVKVTLHKEFPFVTFEDAKQYAESKTKEYDELAIKYMTVALSPCMIGYAIYSLYKYKFKSWYSYIISVLAGTVYTFGFIMMTPQLYINYRLKSVEHLPWKALIYKALNTFVDDIAAFIIDMPWMHRLACFRNDVIFLIYCYQRWIYRVDKTRPTAWKEGTDPNAQQANNAEGAPLLNGTAPATAADAADGDTRGEAAAAASAGADGEGATTTPSTTTPTAVPDDPTTTQGLKERKKADTG</sequence>
<feature type="region of interest" description="Disordered" evidence="6">
    <location>
        <begin position="554"/>
        <end position="637"/>
    </location>
</feature>
<evidence type="ECO:0000256" key="3">
    <source>
        <dbReference type="ARBA" id="ARBA00022692"/>
    </source>
</evidence>
<protein>
    <submittedName>
        <fullName evidence="8">Uncharacterized protein</fullName>
    </submittedName>
</protein>
<evidence type="ECO:0000256" key="2">
    <source>
        <dbReference type="ARBA" id="ARBA00009310"/>
    </source>
</evidence>
<dbReference type="PhylomeDB" id="A0A0G4EI82"/>
<evidence type="ECO:0000256" key="7">
    <source>
        <dbReference type="SAM" id="Phobius"/>
    </source>
</evidence>
<dbReference type="PANTHER" id="PTHR21347">
    <property type="entry name" value="CLEFT LIP AND PALATE ASSOCIATED TRANSMEMBRANE PROTEIN-RELATED"/>
    <property type="match status" value="1"/>
</dbReference>